<name>A0A1A3U9H5_MYCSD</name>
<sequence>MTSSQCRPTGRKGRDLRKAVLAAYELAEHEQALLDDAAATVDLIEELSAQIERDGLMTEGGRVHPAVAEVRQQRITLARLLVALRIPTEDDADGDVPQIQAGARTQRRGLRGIYAVGGN</sequence>
<reference evidence="2" key="1">
    <citation type="submission" date="2016-06" db="EMBL/GenBank/DDBJ databases">
        <authorList>
            <person name="Sutton G."/>
            <person name="Brinkac L."/>
            <person name="Sanka R."/>
            <person name="Adams M."/>
            <person name="Lau E."/>
            <person name="Garcia-Basteiro A."/>
            <person name="Lopez-Varela E."/>
            <person name="Palencia S."/>
        </authorList>
    </citation>
    <scope>NUCLEOTIDE SEQUENCE [LARGE SCALE GENOMIC DNA]</scope>
    <source>
        <strain evidence="2">1274684.2</strain>
    </source>
</reference>
<accession>A0A1A3U9H5</accession>
<dbReference type="RefSeq" id="WP_065022649.1">
    <property type="nucleotide sequence ID" value="NZ_LZMF01000004.1"/>
</dbReference>
<dbReference type="EMBL" id="LZMF01000004">
    <property type="protein sequence ID" value="OBK91489.1"/>
    <property type="molecule type" value="Genomic_DNA"/>
</dbReference>
<dbReference type="Proteomes" id="UP000093759">
    <property type="component" value="Unassembled WGS sequence"/>
</dbReference>
<protein>
    <submittedName>
        <fullName evidence="1">Uncharacterized protein</fullName>
    </submittedName>
</protein>
<comment type="caution">
    <text evidence="1">The sequence shown here is derived from an EMBL/GenBank/DDBJ whole genome shotgun (WGS) entry which is preliminary data.</text>
</comment>
<dbReference type="AlphaFoldDB" id="A0A1A3U9H5"/>
<organism evidence="1 2">
    <name type="scientific">Mycolicibacter sinensis (strain JDM601)</name>
    <name type="common">Mycobacterium sinense</name>
    <dbReference type="NCBI Taxonomy" id="875328"/>
    <lineage>
        <taxon>Bacteria</taxon>
        <taxon>Bacillati</taxon>
        <taxon>Actinomycetota</taxon>
        <taxon>Actinomycetes</taxon>
        <taxon>Mycobacteriales</taxon>
        <taxon>Mycobacteriaceae</taxon>
        <taxon>Mycolicibacter</taxon>
    </lineage>
</organism>
<evidence type="ECO:0000313" key="2">
    <source>
        <dbReference type="Proteomes" id="UP000093759"/>
    </source>
</evidence>
<evidence type="ECO:0000313" key="1">
    <source>
        <dbReference type="EMBL" id="OBK91489.1"/>
    </source>
</evidence>
<gene>
    <name evidence="1" type="ORF">A5648_14095</name>
</gene>
<proteinExistence type="predicted"/>